<dbReference type="InterPro" id="IPR007832">
    <property type="entry name" value="RNA_pol_Rpc34"/>
</dbReference>
<dbReference type="AlphaFoldDB" id="A0A976M5F3"/>
<keyword evidence="6" id="KW-0472">Membrane</keyword>
<dbReference type="EMBL" id="CP056065">
    <property type="protein sequence ID" value="UKJ88071.2"/>
    <property type="molecule type" value="Genomic_DNA"/>
</dbReference>
<evidence type="ECO:0000256" key="2">
    <source>
        <dbReference type="ARBA" id="ARBA00011038"/>
    </source>
</evidence>
<dbReference type="InterPro" id="IPR036388">
    <property type="entry name" value="WH-like_DNA-bd_sf"/>
</dbReference>
<name>A0A976M5F3_THEOR</name>
<organism evidence="7 8">
    <name type="scientific">Theileria orientalis</name>
    <dbReference type="NCBI Taxonomy" id="68886"/>
    <lineage>
        <taxon>Eukaryota</taxon>
        <taxon>Sar</taxon>
        <taxon>Alveolata</taxon>
        <taxon>Apicomplexa</taxon>
        <taxon>Aconoidasida</taxon>
        <taxon>Piroplasmida</taxon>
        <taxon>Theileriidae</taxon>
        <taxon>Theileria</taxon>
    </lineage>
</organism>
<dbReference type="GO" id="GO:0006383">
    <property type="term" value="P:transcription by RNA polymerase III"/>
    <property type="evidence" value="ECO:0007669"/>
    <property type="project" value="InterPro"/>
</dbReference>
<keyword evidence="6" id="KW-0812">Transmembrane</keyword>
<evidence type="ECO:0000256" key="5">
    <source>
        <dbReference type="ARBA" id="ARBA00023242"/>
    </source>
</evidence>
<keyword evidence="3 7" id="KW-0240">DNA-directed RNA polymerase</keyword>
<feature type="transmembrane region" description="Helical" evidence="6">
    <location>
        <begin position="435"/>
        <end position="456"/>
    </location>
</feature>
<feature type="transmembrane region" description="Helical" evidence="6">
    <location>
        <begin position="409"/>
        <end position="428"/>
    </location>
</feature>
<comment type="subcellular location">
    <subcellularLocation>
        <location evidence="1">Nucleus</location>
    </subcellularLocation>
</comment>
<comment type="similarity">
    <text evidence="2">Belongs to the eukaryotic RPC34/RPC39 RNA polymerase subunit family.</text>
</comment>
<dbReference type="OrthoDB" id="613763at2759"/>
<reference evidence="7" key="1">
    <citation type="submission" date="2022-07" db="EMBL/GenBank/DDBJ databases">
        <title>Evaluation of T. orientalis genome assembly methods using nanopore sequencing and analysis of variation between genomes.</title>
        <authorList>
            <person name="Yam J."/>
            <person name="Micallef M.L."/>
            <person name="Liu M."/>
            <person name="Djordjevic S.P."/>
            <person name="Bogema D.R."/>
            <person name="Jenkins C."/>
        </authorList>
    </citation>
    <scope>NUCLEOTIDE SEQUENCE</scope>
    <source>
        <strain evidence="7">Fish Creek</strain>
    </source>
</reference>
<dbReference type="InterPro" id="IPR016049">
    <property type="entry name" value="RNA_pol_Rpc34-like"/>
</dbReference>
<dbReference type="Proteomes" id="UP000244803">
    <property type="component" value="Chromosome 1"/>
</dbReference>
<evidence type="ECO:0000256" key="3">
    <source>
        <dbReference type="ARBA" id="ARBA00022478"/>
    </source>
</evidence>
<dbReference type="SUPFAM" id="SSF46785">
    <property type="entry name" value="Winged helix' DNA-binding domain"/>
    <property type="match status" value="1"/>
</dbReference>
<dbReference type="Gene3D" id="1.10.10.10">
    <property type="entry name" value="Winged helix-like DNA-binding domain superfamily/Winged helix DNA-binding domain"/>
    <property type="match status" value="1"/>
</dbReference>
<keyword evidence="4" id="KW-0804">Transcription</keyword>
<feature type="transmembrane region" description="Helical" evidence="6">
    <location>
        <begin position="325"/>
        <end position="344"/>
    </location>
</feature>
<keyword evidence="5" id="KW-0539">Nucleus</keyword>
<accession>A0A976M5F3</accession>
<dbReference type="Pfam" id="PF05158">
    <property type="entry name" value="RNA_pol_Rpc34"/>
    <property type="match status" value="1"/>
</dbReference>
<dbReference type="PANTHER" id="PTHR12780">
    <property type="entry name" value="RNA POLYMERASE III DNA DIRECTED , 39KD SUBUNIT-RELATED"/>
    <property type="match status" value="1"/>
</dbReference>
<proteinExistence type="inferred from homology"/>
<evidence type="ECO:0000256" key="1">
    <source>
        <dbReference type="ARBA" id="ARBA00004123"/>
    </source>
</evidence>
<dbReference type="InterPro" id="IPR036390">
    <property type="entry name" value="WH_DNA-bd_sf"/>
</dbReference>
<keyword evidence="6" id="KW-1133">Transmembrane helix</keyword>
<protein>
    <submittedName>
        <fullName evidence="7">DNA-directed RNA polymerase III</fullName>
    </submittedName>
</protein>
<gene>
    <name evidence="7" type="ORF">MACJ_000514</name>
</gene>
<sequence length="481" mass="55878">MLINDEVKIAYELAVRNENKFTEDVFLENIQRFRNLLQSSTPYGVSDFDGFLKKLVSSKLFGIQLNSQGNQVGVLRDSYLVEKLKLLQDFEYSVFCTIETAGNKGIWTADIRKITGLLIHQVQRAVKNLCEVARLIKPLTDIHHKNRKLFILSTLEPSIDITGGSFYLNGEFNELLVEKLQEQIGLFLSKNIGATIDQILNYLKSSKLIQGELVEKDVYSVIKLLILENKVYTSVKNEQNIFIWCGNNYIKFSEEAFEVPCFSYYDLFDNDFWSPYKVKTANHGSSIIDDAIIGIILCFLVWAAFKLANKVISQNHDRAERIQRLIVYGILGVCVYSIIKSALLSDEVTLLVDRLVVKVDNIINYYKWKLRFLKHNWIVRRVIGLKNTVNRSITNISNSEDLVTTISEFFIFLFLVLVLFIFFVITKCTNDSRSLIVFIFNDFLFIIIISSMFLFYRRLFTLNTFKWSPFMNNILWKDYDF</sequence>
<feature type="transmembrane region" description="Helical" evidence="6">
    <location>
        <begin position="287"/>
        <end position="305"/>
    </location>
</feature>
<evidence type="ECO:0000313" key="7">
    <source>
        <dbReference type="EMBL" id="UKJ88071.2"/>
    </source>
</evidence>
<evidence type="ECO:0000256" key="4">
    <source>
        <dbReference type="ARBA" id="ARBA00023163"/>
    </source>
</evidence>
<dbReference type="GO" id="GO:0005666">
    <property type="term" value="C:RNA polymerase III complex"/>
    <property type="evidence" value="ECO:0007669"/>
    <property type="project" value="InterPro"/>
</dbReference>
<evidence type="ECO:0000313" key="8">
    <source>
        <dbReference type="Proteomes" id="UP000244803"/>
    </source>
</evidence>
<evidence type="ECO:0000256" key="6">
    <source>
        <dbReference type="SAM" id="Phobius"/>
    </source>
</evidence>